<evidence type="ECO:0000313" key="9">
    <source>
        <dbReference type="Ensembl" id="ENSECRP00000020327.1"/>
    </source>
</evidence>
<dbReference type="GO" id="GO:0002376">
    <property type="term" value="P:immune system process"/>
    <property type="evidence" value="ECO:0007669"/>
    <property type="project" value="UniProtKB-KW"/>
</dbReference>
<dbReference type="InterPro" id="IPR003599">
    <property type="entry name" value="Ig_sub"/>
</dbReference>
<organism evidence="9 10">
    <name type="scientific">Erpetoichthys calabaricus</name>
    <name type="common">Rope fish</name>
    <name type="synonym">Calamoichthys calabaricus</name>
    <dbReference type="NCBI Taxonomy" id="27687"/>
    <lineage>
        <taxon>Eukaryota</taxon>
        <taxon>Metazoa</taxon>
        <taxon>Chordata</taxon>
        <taxon>Craniata</taxon>
        <taxon>Vertebrata</taxon>
        <taxon>Euteleostomi</taxon>
        <taxon>Actinopterygii</taxon>
        <taxon>Polypteriformes</taxon>
        <taxon>Polypteridae</taxon>
        <taxon>Erpetoichthys</taxon>
    </lineage>
</organism>
<evidence type="ECO:0000256" key="6">
    <source>
        <dbReference type="ARBA" id="ARBA00023157"/>
    </source>
</evidence>
<dbReference type="GeneTree" id="ENSGT00950000182968"/>
<evidence type="ECO:0000256" key="5">
    <source>
        <dbReference type="ARBA" id="ARBA00023136"/>
    </source>
</evidence>
<dbReference type="Gene3D" id="2.60.40.10">
    <property type="entry name" value="Immunoglobulins"/>
    <property type="match status" value="2"/>
</dbReference>
<sequence>MTRTICPLDFVFWIIYSADFISAESSQKLSHLVTAQVGGSALLQCSVFQSPSSEGFWLKQLHGKAPQYILKAPPNSERATFYNDFKDGRYLMEKTRDVFNLEIKRLKPTDMGTYYCGKIRHNHIEFGEGIELCVNGSISKESLPIFKVTEEGRIVTLSCIINQDIYGEEFRVLWFRQSLGESSQKITTISGNGTMKRDCGSTECIVKSSLNYLAAGKYYCGVVMCGRVFISNETNWNFTGNYNKKCILNELIWRR</sequence>
<reference evidence="9" key="3">
    <citation type="submission" date="2025-09" db="UniProtKB">
        <authorList>
            <consortium name="Ensembl"/>
        </authorList>
    </citation>
    <scope>IDENTIFICATION</scope>
</reference>
<dbReference type="InterPro" id="IPR013106">
    <property type="entry name" value="Ig_V-set"/>
</dbReference>
<keyword evidence="7" id="KW-0325">Glycoprotein</keyword>
<dbReference type="PROSITE" id="PS50835">
    <property type="entry name" value="IG_LIKE"/>
    <property type="match status" value="2"/>
</dbReference>
<reference evidence="9" key="1">
    <citation type="submission" date="2021-06" db="EMBL/GenBank/DDBJ databases">
        <authorList>
            <consortium name="Wellcome Sanger Institute Data Sharing"/>
        </authorList>
    </citation>
    <scope>NUCLEOTIDE SEQUENCE [LARGE SCALE GENOMIC DNA]</scope>
</reference>
<keyword evidence="6" id="KW-1015">Disulfide bond</keyword>
<dbReference type="CDD" id="cd00099">
    <property type="entry name" value="IgV"/>
    <property type="match status" value="1"/>
</dbReference>
<keyword evidence="4" id="KW-0391">Immunity</keyword>
<name>A0A8C4SR93_ERPCA</name>
<dbReference type="GO" id="GO:0009617">
    <property type="term" value="P:response to bacterium"/>
    <property type="evidence" value="ECO:0007669"/>
    <property type="project" value="TreeGrafter"/>
</dbReference>
<evidence type="ECO:0000256" key="4">
    <source>
        <dbReference type="ARBA" id="ARBA00022859"/>
    </source>
</evidence>
<dbReference type="InterPro" id="IPR052051">
    <property type="entry name" value="TCR_complex_component"/>
</dbReference>
<evidence type="ECO:0000256" key="3">
    <source>
        <dbReference type="ARBA" id="ARBA00022729"/>
    </source>
</evidence>
<evidence type="ECO:0000256" key="2">
    <source>
        <dbReference type="ARBA" id="ARBA00022475"/>
    </source>
</evidence>
<dbReference type="SMART" id="SM00409">
    <property type="entry name" value="IG"/>
    <property type="match status" value="2"/>
</dbReference>
<evidence type="ECO:0000256" key="1">
    <source>
        <dbReference type="ARBA" id="ARBA00004236"/>
    </source>
</evidence>
<dbReference type="InterPro" id="IPR013783">
    <property type="entry name" value="Ig-like_fold"/>
</dbReference>
<dbReference type="Ensembl" id="ENSECRT00000020765.1">
    <property type="protein sequence ID" value="ENSECRP00000020327.1"/>
    <property type="gene ID" value="ENSECRG00000013654.1"/>
</dbReference>
<dbReference type="AlphaFoldDB" id="A0A8C4SR93"/>
<dbReference type="InterPro" id="IPR007110">
    <property type="entry name" value="Ig-like_dom"/>
</dbReference>
<dbReference type="InterPro" id="IPR036179">
    <property type="entry name" value="Ig-like_dom_sf"/>
</dbReference>
<evidence type="ECO:0000313" key="10">
    <source>
        <dbReference type="Proteomes" id="UP000694620"/>
    </source>
</evidence>
<accession>A0A8C4SR93</accession>
<dbReference type="PANTHER" id="PTHR19433">
    <property type="entry name" value="T-CELL RECEPTOR ALPHA CHAIN V REGION-RELATED"/>
    <property type="match status" value="1"/>
</dbReference>
<reference evidence="9" key="2">
    <citation type="submission" date="2025-08" db="UniProtKB">
        <authorList>
            <consortium name="Ensembl"/>
        </authorList>
    </citation>
    <scope>IDENTIFICATION</scope>
</reference>
<comment type="subcellular location">
    <subcellularLocation>
        <location evidence="1">Cell membrane</location>
    </subcellularLocation>
</comment>
<keyword evidence="10" id="KW-1185">Reference proteome</keyword>
<dbReference type="SUPFAM" id="SSF48726">
    <property type="entry name" value="Immunoglobulin"/>
    <property type="match status" value="2"/>
</dbReference>
<evidence type="ECO:0000256" key="7">
    <source>
        <dbReference type="ARBA" id="ARBA00023180"/>
    </source>
</evidence>
<dbReference type="SMART" id="SM00406">
    <property type="entry name" value="IGv"/>
    <property type="match status" value="1"/>
</dbReference>
<evidence type="ECO:0000259" key="8">
    <source>
        <dbReference type="PROSITE" id="PS50835"/>
    </source>
</evidence>
<proteinExistence type="predicted"/>
<keyword evidence="5" id="KW-0472">Membrane</keyword>
<keyword evidence="2" id="KW-1003">Cell membrane</keyword>
<dbReference type="Proteomes" id="UP000694620">
    <property type="component" value="Chromosome 4"/>
</dbReference>
<protein>
    <recommendedName>
        <fullName evidence="8">Ig-like domain-containing protein</fullName>
    </recommendedName>
</protein>
<dbReference type="Pfam" id="PF07686">
    <property type="entry name" value="V-set"/>
    <property type="match status" value="1"/>
</dbReference>
<dbReference type="GO" id="GO:0005886">
    <property type="term" value="C:plasma membrane"/>
    <property type="evidence" value="ECO:0007669"/>
    <property type="project" value="UniProtKB-SubCell"/>
</dbReference>
<dbReference type="PANTHER" id="PTHR19433:SF133">
    <property type="entry name" value="IMMUNE-TYPE RECEPTOR 5 PRECURSOR-RELATED"/>
    <property type="match status" value="1"/>
</dbReference>
<feature type="domain" description="Ig-like" evidence="8">
    <location>
        <begin position="151"/>
        <end position="222"/>
    </location>
</feature>
<feature type="domain" description="Ig-like" evidence="8">
    <location>
        <begin position="38"/>
        <end position="116"/>
    </location>
</feature>
<keyword evidence="3" id="KW-0732">Signal</keyword>